<reference evidence="2 3" key="1">
    <citation type="submission" date="2015-08" db="EMBL/GenBank/DDBJ databases">
        <title>Next Generation Sequencing and Analysis of the Genome of Puccinia sorghi L Schw, the Causal Agent of Maize Common Rust.</title>
        <authorList>
            <person name="Rochi L."/>
            <person name="Burguener G."/>
            <person name="Darino M."/>
            <person name="Turjanski A."/>
            <person name="Kreff E."/>
            <person name="Dieguez M.J."/>
            <person name="Sacco F."/>
        </authorList>
    </citation>
    <scope>NUCLEOTIDE SEQUENCE [LARGE SCALE GENOMIC DNA]</scope>
    <source>
        <strain evidence="2 3">RO10H11247</strain>
    </source>
</reference>
<evidence type="ECO:0000313" key="2">
    <source>
        <dbReference type="EMBL" id="KNZ52565.1"/>
    </source>
</evidence>
<dbReference type="PANTHER" id="PTHR47592:SF27">
    <property type="entry name" value="OS08G0421700 PROTEIN"/>
    <property type="match status" value="1"/>
</dbReference>
<sequence>MSDSKQLLPDLSKTSFTTWKQKILGHCQQLGLKKFLTQNAPPADPAGKDAHEINRSKTAGILLSYMGTTNYNRFVTEDNEEDPVKLWKLLTDHYEAKTSGNHAKVYNDFITFQFKGSDLAAYLDTVDEHLKIMSSVGMKFQGTDCDVKESLIAENIVLKLPEKFSSTKEFLYSKRPLTIELVKETLTNKQRDVSLNSVSVKAEDTAMAVTKSKSKRREFCSGGKHNPKANHAEKDCWQLLKRTANTAQAAEPEDDGSRPSSAGFRCVIKAMAATQDSELSYLDSGASHHMFANKHLFSNYRPRNTTVEIADGNTLSVEGDGFVHVQTEAGTSIKLKAIHVPRLSTTLISLGRLLEHGCQIKHTGKSSFNIIYNDLVFFKASIISGTCMVRIRTTGRSEQGTVETRL</sequence>
<comment type="caution">
    <text evidence="2">The sequence shown here is derived from an EMBL/GenBank/DDBJ whole genome shotgun (WGS) entry which is preliminary data.</text>
</comment>
<dbReference type="PANTHER" id="PTHR47592">
    <property type="entry name" value="PBF68 PROTEIN"/>
    <property type="match status" value="1"/>
</dbReference>
<evidence type="ECO:0000313" key="3">
    <source>
        <dbReference type="Proteomes" id="UP000037035"/>
    </source>
</evidence>
<dbReference type="Pfam" id="PF22936">
    <property type="entry name" value="Pol_BBD"/>
    <property type="match status" value="1"/>
</dbReference>
<name>A0A0L6UXI2_9BASI</name>
<evidence type="ECO:0000259" key="1">
    <source>
        <dbReference type="Pfam" id="PF22936"/>
    </source>
</evidence>
<dbReference type="EMBL" id="LAVV01008524">
    <property type="protein sequence ID" value="KNZ52565.1"/>
    <property type="molecule type" value="Genomic_DNA"/>
</dbReference>
<gene>
    <name evidence="2" type="ORF">VP01_351g3</name>
</gene>
<protein>
    <recommendedName>
        <fullName evidence="1">Retrovirus-related Pol polyprotein from transposon TNT 1-94-like beta-barrel domain-containing protein</fullName>
    </recommendedName>
</protein>
<keyword evidence="3" id="KW-1185">Reference proteome</keyword>
<dbReference type="InterPro" id="IPR054722">
    <property type="entry name" value="PolX-like_BBD"/>
</dbReference>
<dbReference type="VEuPathDB" id="FungiDB:VP01_351g3"/>
<dbReference type="OrthoDB" id="2596766at2759"/>
<dbReference type="AlphaFoldDB" id="A0A0L6UXI2"/>
<proteinExistence type="predicted"/>
<organism evidence="2 3">
    <name type="scientific">Puccinia sorghi</name>
    <dbReference type="NCBI Taxonomy" id="27349"/>
    <lineage>
        <taxon>Eukaryota</taxon>
        <taxon>Fungi</taxon>
        <taxon>Dikarya</taxon>
        <taxon>Basidiomycota</taxon>
        <taxon>Pucciniomycotina</taxon>
        <taxon>Pucciniomycetes</taxon>
        <taxon>Pucciniales</taxon>
        <taxon>Pucciniaceae</taxon>
        <taxon>Puccinia</taxon>
    </lineage>
</organism>
<accession>A0A0L6UXI2</accession>
<dbReference type="Proteomes" id="UP000037035">
    <property type="component" value="Unassembled WGS sequence"/>
</dbReference>
<dbReference type="Pfam" id="PF14223">
    <property type="entry name" value="Retrotran_gag_2"/>
    <property type="match status" value="1"/>
</dbReference>
<feature type="domain" description="Retrovirus-related Pol polyprotein from transposon TNT 1-94-like beta-barrel" evidence="1">
    <location>
        <begin position="281"/>
        <end position="358"/>
    </location>
</feature>